<dbReference type="EMBL" id="FOOT01000001">
    <property type="protein sequence ID" value="SFG03537.1"/>
    <property type="molecule type" value="Genomic_DNA"/>
</dbReference>
<protein>
    <recommendedName>
        <fullName evidence="1">DUF1835 domain-containing protein</fullName>
    </recommendedName>
</protein>
<organism evidence="2 3">
    <name type="scientific">Pontibacter chinhatensis</name>
    <dbReference type="NCBI Taxonomy" id="1436961"/>
    <lineage>
        <taxon>Bacteria</taxon>
        <taxon>Pseudomonadati</taxon>
        <taxon>Bacteroidota</taxon>
        <taxon>Cytophagia</taxon>
        <taxon>Cytophagales</taxon>
        <taxon>Hymenobacteraceae</taxon>
        <taxon>Pontibacter</taxon>
    </lineage>
</organism>
<dbReference type="Pfam" id="PF08874">
    <property type="entry name" value="DUF1835"/>
    <property type="match status" value="1"/>
</dbReference>
<dbReference type="OrthoDB" id="127805at2"/>
<dbReference type="Proteomes" id="UP000198724">
    <property type="component" value="Unassembled WGS sequence"/>
</dbReference>
<name>A0A1I2NPD1_9BACT</name>
<keyword evidence="3" id="KW-1185">Reference proteome</keyword>
<sequence length="305" mass="34800">MKKLPTLHILNGDASVPAFTAAGLPGQVMVWREILSEGPVFYTLPEPEFWQKRQDYITSTYGELAEKYKTKVLEELQKLEGIGAFFEVVLWFDTDLMCQVNLLYLLQRLHQKKPPMVSICTPVQGKNIALLRPEELQQLFEERIQVDDTQLEQAKQLWQLYAGPNHLNLQVYLQQQSAPLLYLQQALQLHLRRFPACTNGLSQPEHMLLSMIQAGTTTVDALMQQFWQQDPGYGFGDLQLQEILARLQPDLVQAKEPLSLSFFGERVLEGYGSFIPKTRWLGGSEVNGSCPYCFDAEKGSLRKHA</sequence>
<gene>
    <name evidence="2" type="ORF">SAMN05421739_101744</name>
</gene>
<accession>A0A1I2NPD1</accession>
<dbReference type="RefSeq" id="WP_092099109.1">
    <property type="nucleotide sequence ID" value="NZ_FOOT01000001.1"/>
</dbReference>
<dbReference type="InterPro" id="IPR014973">
    <property type="entry name" value="DUF1835"/>
</dbReference>
<evidence type="ECO:0000313" key="3">
    <source>
        <dbReference type="Proteomes" id="UP000198724"/>
    </source>
</evidence>
<dbReference type="STRING" id="1436961.SAMN05421739_101744"/>
<evidence type="ECO:0000259" key="1">
    <source>
        <dbReference type="Pfam" id="PF08874"/>
    </source>
</evidence>
<dbReference type="AlphaFoldDB" id="A0A1I2NPD1"/>
<evidence type="ECO:0000313" key="2">
    <source>
        <dbReference type="EMBL" id="SFG03537.1"/>
    </source>
</evidence>
<feature type="domain" description="DUF1835" evidence="1">
    <location>
        <begin position="8"/>
        <end position="116"/>
    </location>
</feature>
<proteinExistence type="predicted"/>
<reference evidence="3" key="1">
    <citation type="submission" date="2016-10" db="EMBL/GenBank/DDBJ databases">
        <authorList>
            <person name="Varghese N."/>
            <person name="Submissions S."/>
        </authorList>
    </citation>
    <scope>NUCLEOTIDE SEQUENCE [LARGE SCALE GENOMIC DNA]</scope>
    <source>
        <strain evidence="3">LP51</strain>
    </source>
</reference>